<sequence length="507" mass="57047">MNQTLRSFLYDPVRARILYDFLSATASFYSIWILFSVYETSTLPLWNGVIYAFIFLLWCAFFGVYTRLRLVHISVKLTALLCVCVCTIVSLSFFTSSSFFLFLVVFVTYIAVSLPRLSFAFTLEQHGDFVHSTLGSTHLPILVVGGGGYIGSHVVEQLLKEGYDVRVFDTFVYGKEVLAAFAKNKHLELIEGDISDMYKLTLAMQGVGAVIHLAGIVGDPACAVDPVLTRHVNIISTRILKESAKAFGVGRFIFASSCSVYGAADHVVDEQSKLNPVSLYAQTKIDSEEELLHDTHDTFHPTILRFATVFGHSRKPRFDLVANLFVAQAYNDGVITLTGADQWRPFIHVSDVARAIILTLKAPQTAVSRKIFNVGDEELNKTIEHMATYAGEIVGKNKKGKNIRIERAQTRNDRRNYVVSFKRIQQVLGFHHSISIPDGMKEMYVCWKDGIYTKSYTDGYYSNLETAKELKTAFHSKQYQRSHISIMSEIAHMDTARSTSKQKKKLN</sequence>
<dbReference type="InterPro" id="IPR001509">
    <property type="entry name" value="Epimerase_deHydtase"/>
</dbReference>
<protein>
    <submittedName>
        <fullName evidence="3">NAD(P)-dependent oxidoreductase</fullName>
    </submittedName>
</protein>
<keyword evidence="1" id="KW-0472">Membrane</keyword>
<reference evidence="3 4" key="1">
    <citation type="submission" date="2018-02" db="EMBL/GenBank/DDBJ databases">
        <title>Genomic Reconstructions from Amazon Rainforest and Pasture Soil Reveal Novel Insights into the Physiology of Candidate Phyla in Tropical Sites.</title>
        <authorList>
            <person name="Kroeger M.E."/>
            <person name="Delmont T."/>
            <person name="Eren A.M."/>
            <person name="Guo J."/>
            <person name="Meyer K.M."/>
            <person name="Khan K."/>
            <person name="Rodrigues J.L.M."/>
            <person name="Bohannan B.J.M."/>
            <person name="Tringe S."/>
            <person name="Borges C.D."/>
            <person name="Tiedje J."/>
            <person name="Tsai S.M."/>
            <person name="Nusslein K."/>
        </authorList>
    </citation>
    <scope>NUCLEOTIDE SEQUENCE [LARGE SCALE GENOMIC DNA]</scope>
    <source>
        <strain evidence="3">Amazon FNV 2010 28 9</strain>
    </source>
</reference>
<dbReference type="InterPro" id="IPR050177">
    <property type="entry name" value="Lipid_A_modif_metabolic_enz"/>
</dbReference>
<dbReference type="InterPro" id="IPR036291">
    <property type="entry name" value="NAD(P)-bd_dom_sf"/>
</dbReference>
<feature type="transmembrane region" description="Helical" evidence="1">
    <location>
        <begin position="21"/>
        <end position="38"/>
    </location>
</feature>
<evidence type="ECO:0000313" key="3">
    <source>
        <dbReference type="EMBL" id="PWU22759.1"/>
    </source>
</evidence>
<organism evidence="3 4">
    <name type="scientific">Candidatus Cerribacteria bacterium 'Amazon FNV 2010 28 9'</name>
    <dbReference type="NCBI Taxonomy" id="2081795"/>
    <lineage>
        <taxon>Bacteria</taxon>
        <taxon>Candidatus Cerribacteria</taxon>
    </lineage>
</organism>
<evidence type="ECO:0000256" key="1">
    <source>
        <dbReference type="SAM" id="Phobius"/>
    </source>
</evidence>
<dbReference type="PANTHER" id="PTHR43245:SF23">
    <property type="entry name" value="NAD(P)-BINDING DOMAIN-CONTAINING PROTEIN"/>
    <property type="match status" value="1"/>
</dbReference>
<evidence type="ECO:0000313" key="4">
    <source>
        <dbReference type="Proteomes" id="UP000246104"/>
    </source>
</evidence>
<dbReference type="AlphaFoldDB" id="A0A317JMA9"/>
<dbReference type="SUPFAM" id="SSF51735">
    <property type="entry name" value="NAD(P)-binding Rossmann-fold domains"/>
    <property type="match status" value="1"/>
</dbReference>
<feature type="domain" description="NAD-dependent epimerase/dehydratase" evidence="2">
    <location>
        <begin position="141"/>
        <end position="375"/>
    </location>
</feature>
<evidence type="ECO:0000259" key="2">
    <source>
        <dbReference type="Pfam" id="PF01370"/>
    </source>
</evidence>
<name>A0A317JMA9_9BACT</name>
<comment type="caution">
    <text evidence="3">The sequence shown here is derived from an EMBL/GenBank/DDBJ whole genome shotgun (WGS) entry which is preliminary data.</text>
</comment>
<keyword evidence="1" id="KW-1133">Transmembrane helix</keyword>
<dbReference type="Pfam" id="PF01370">
    <property type="entry name" value="Epimerase"/>
    <property type="match status" value="1"/>
</dbReference>
<feature type="transmembrane region" description="Helical" evidence="1">
    <location>
        <begin position="77"/>
        <end position="94"/>
    </location>
</feature>
<gene>
    <name evidence="3" type="ORF">C5B42_05200</name>
</gene>
<keyword evidence="1" id="KW-0812">Transmembrane</keyword>
<dbReference type="Proteomes" id="UP000246104">
    <property type="component" value="Unassembled WGS sequence"/>
</dbReference>
<proteinExistence type="predicted"/>
<feature type="transmembrane region" description="Helical" evidence="1">
    <location>
        <begin position="44"/>
        <end position="65"/>
    </location>
</feature>
<dbReference type="EMBL" id="PSRQ01000057">
    <property type="protein sequence ID" value="PWU22759.1"/>
    <property type="molecule type" value="Genomic_DNA"/>
</dbReference>
<dbReference type="CDD" id="cd08946">
    <property type="entry name" value="SDR_e"/>
    <property type="match status" value="1"/>
</dbReference>
<accession>A0A317JMA9</accession>
<dbReference type="PANTHER" id="PTHR43245">
    <property type="entry name" value="BIFUNCTIONAL POLYMYXIN RESISTANCE PROTEIN ARNA"/>
    <property type="match status" value="1"/>
</dbReference>
<dbReference type="Gene3D" id="3.40.50.720">
    <property type="entry name" value="NAD(P)-binding Rossmann-like Domain"/>
    <property type="match status" value="1"/>
</dbReference>